<dbReference type="SUPFAM" id="SSF51735">
    <property type="entry name" value="NAD(P)-binding Rossmann-fold domains"/>
    <property type="match status" value="1"/>
</dbReference>
<sequence length="347" mass="37693">MLRAVMVGCGAMSNGWLRAIRDTETLSRTVEMVGFVDLDPGLARTRADEYGWTQAQAGRDLGAMLAELRPDLVFDIVVPPARRGVVETALNHGCHVLSEKPMATSLAEAERLIDLAQAAGRLHGIVQNRRWLPGIRRARSLLASGALGDLTAVHCDFFIGAHFGGFRDAMEHVLLLDMAIHTFDAARYLTGLDATGVYCREVNPKGSWYAHGATADALFDLTSGATMTYRGSWCAEGLRTAWEASWRVIGTRGTLLWDGNEGFRAERVAENEGFLRAVEEVEVPPLSEALTEGHAGVIHDFVEAVRLGRKPLTPGTDNIRSLAMVLGAIESAETSRRVAIETLKEAA</sequence>
<evidence type="ECO:0000313" key="6">
    <source>
        <dbReference type="Proteomes" id="UP000305887"/>
    </source>
</evidence>
<keyword evidence="2" id="KW-0560">Oxidoreductase</keyword>
<reference evidence="5 6" key="1">
    <citation type="submission" date="2019-06" db="EMBL/GenBank/DDBJ databases">
        <title>YIM 131921 draft genome.</title>
        <authorList>
            <person name="Jiang L."/>
        </authorList>
    </citation>
    <scope>NUCLEOTIDE SEQUENCE [LARGE SCALE GENOMIC DNA]</scope>
    <source>
        <strain evidence="5 6">YIM 131921</strain>
    </source>
</reference>
<dbReference type="Gene3D" id="3.30.360.10">
    <property type="entry name" value="Dihydrodipicolinate Reductase, domain 2"/>
    <property type="match status" value="1"/>
</dbReference>
<evidence type="ECO:0000313" key="5">
    <source>
        <dbReference type="EMBL" id="TNC52343.1"/>
    </source>
</evidence>
<dbReference type="GO" id="GO:0016491">
    <property type="term" value="F:oxidoreductase activity"/>
    <property type="evidence" value="ECO:0007669"/>
    <property type="project" value="UniProtKB-KW"/>
</dbReference>
<dbReference type="InterPro" id="IPR000683">
    <property type="entry name" value="Gfo/Idh/MocA-like_OxRdtase_N"/>
</dbReference>
<dbReference type="AlphaFoldDB" id="A0A5C4N6L5"/>
<keyword evidence="6" id="KW-1185">Reference proteome</keyword>
<dbReference type="Proteomes" id="UP000305887">
    <property type="component" value="Unassembled WGS sequence"/>
</dbReference>
<dbReference type="InterPro" id="IPR036291">
    <property type="entry name" value="NAD(P)-bd_dom_sf"/>
</dbReference>
<organism evidence="5 6">
    <name type="scientific">Rubellimicrobium rubrum</name>
    <dbReference type="NCBI Taxonomy" id="2585369"/>
    <lineage>
        <taxon>Bacteria</taxon>
        <taxon>Pseudomonadati</taxon>
        <taxon>Pseudomonadota</taxon>
        <taxon>Alphaproteobacteria</taxon>
        <taxon>Rhodobacterales</taxon>
        <taxon>Roseobacteraceae</taxon>
        <taxon>Rubellimicrobium</taxon>
    </lineage>
</organism>
<dbReference type="RefSeq" id="WP_139075027.1">
    <property type="nucleotide sequence ID" value="NZ_VDFU01000002.1"/>
</dbReference>
<name>A0A5C4N6L5_9RHOB</name>
<evidence type="ECO:0000256" key="1">
    <source>
        <dbReference type="ARBA" id="ARBA00010928"/>
    </source>
</evidence>
<accession>A0A5C4N6L5</accession>
<comment type="caution">
    <text evidence="5">The sequence shown here is derived from an EMBL/GenBank/DDBJ whole genome shotgun (WGS) entry which is preliminary data.</text>
</comment>
<proteinExistence type="inferred from homology"/>
<dbReference type="PANTHER" id="PTHR43708:SF5">
    <property type="entry name" value="CONSERVED EXPRESSED OXIDOREDUCTASE (EUROFUNG)-RELATED"/>
    <property type="match status" value="1"/>
</dbReference>
<dbReference type="SUPFAM" id="SSF55347">
    <property type="entry name" value="Glyceraldehyde-3-phosphate dehydrogenase-like, C-terminal domain"/>
    <property type="match status" value="1"/>
</dbReference>
<dbReference type="Pfam" id="PF01408">
    <property type="entry name" value="GFO_IDH_MocA"/>
    <property type="match status" value="1"/>
</dbReference>
<gene>
    <name evidence="5" type="ORF">FHG66_02035</name>
</gene>
<dbReference type="InterPro" id="IPR055170">
    <property type="entry name" value="GFO_IDH_MocA-like_dom"/>
</dbReference>
<dbReference type="OrthoDB" id="9800252at2"/>
<dbReference type="PANTHER" id="PTHR43708">
    <property type="entry name" value="CONSERVED EXPRESSED OXIDOREDUCTASE (EUROFUNG)"/>
    <property type="match status" value="1"/>
</dbReference>
<protein>
    <submittedName>
        <fullName evidence="5">Gfo/Idh/MocA family oxidoreductase</fullName>
    </submittedName>
</protein>
<dbReference type="Pfam" id="PF22725">
    <property type="entry name" value="GFO_IDH_MocA_C3"/>
    <property type="match status" value="1"/>
</dbReference>
<feature type="domain" description="Gfo/Idh/MocA-like oxidoreductase N-terminal" evidence="3">
    <location>
        <begin position="3"/>
        <end position="121"/>
    </location>
</feature>
<evidence type="ECO:0000259" key="4">
    <source>
        <dbReference type="Pfam" id="PF22725"/>
    </source>
</evidence>
<dbReference type="GO" id="GO:0000166">
    <property type="term" value="F:nucleotide binding"/>
    <property type="evidence" value="ECO:0007669"/>
    <property type="project" value="InterPro"/>
</dbReference>
<dbReference type="InterPro" id="IPR051317">
    <property type="entry name" value="Gfo/Idh/MocA_oxidoreduct"/>
</dbReference>
<dbReference type="Gene3D" id="3.40.50.720">
    <property type="entry name" value="NAD(P)-binding Rossmann-like Domain"/>
    <property type="match status" value="1"/>
</dbReference>
<dbReference type="EMBL" id="VDFU01000002">
    <property type="protein sequence ID" value="TNC52343.1"/>
    <property type="molecule type" value="Genomic_DNA"/>
</dbReference>
<evidence type="ECO:0000256" key="2">
    <source>
        <dbReference type="ARBA" id="ARBA00023002"/>
    </source>
</evidence>
<feature type="domain" description="GFO/IDH/MocA-like oxidoreductase" evidence="4">
    <location>
        <begin position="135"/>
        <end position="255"/>
    </location>
</feature>
<comment type="similarity">
    <text evidence="1">Belongs to the Gfo/Idh/MocA family.</text>
</comment>
<evidence type="ECO:0000259" key="3">
    <source>
        <dbReference type="Pfam" id="PF01408"/>
    </source>
</evidence>